<evidence type="ECO:0000313" key="11">
    <source>
        <dbReference type="Proteomes" id="UP001642520"/>
    </source>
</evidence>
<proteinExistence type="inferred from homology"/>
<dbReference type="Proteomes" id="UP001642520">
    <property type="component" value="Unassembled WGS sequence"/>
</dbReference>
<keyword evidence="11" id="KW-1185">Reference proteome</keyword>
<evidence type="ECO:0000256" key="8">
    <source>
        <dbReference type="ARBA" id="ARBA00023224"/>
    </source>
</evidence>
<dbReference type="PANTHER" id="PTHR21137">
    <property type="entry name" value="ODORANT RECEPTOR"/>
    <property type="match status" value="1"/>
</dbReference>
<feature type="transmembrane region" description="Helical" evidence="9">
    <location>
        <begin position="123"/>
        <end position="141"/>
    </location>
</feature>
<evidence type="ECO:0000256" key="5">
    <source>
        <dbReference type="ARBA" id="ARBA00022989"/>
    </source>
</evidence>
<evidence type="ECO:0000256" key="2">
    <source>
        <dbReference type="ARBA" id="ARBA00022606"/>
    </source>
</evidence>
<keyword evidence="7 9" id="KW-0675">Receptor</keyword>
<dbReference type="InterPro" id="IPR004117">
    <property type="entry name" value="7tm6_olfct_rcpt"/>
</dbReference>
<feature type="transmembrane region" description="Helical" evidence="9">
    <location>
        <begin position="293"/>
        <end position="310"/>
    </location>
</feature>
<evidence type="ECO:0000256" key="3">
    <source>
        <dbReference type="ARBA" id="ARBA00022692"/>
    </source>
</evidence>
<evidence type="ECO:0000256" key="9">
    <source>
        <dbReference type="RuleBase" id="RU351113"/>
    </source>
</evidence>
<keyword evidence="5 9" id="KW-1133">Transmembrane helix</keyword>
<evidence type="ECO:0000256" key="7">
    <source>
        <dbReference type="ARBA" id="ARBA00023170"/>
    </source>
</evidence>
<feature type="transmembrane region" description="Helical" evidence="9">
    <location>
        <begin position="189"/>
        <end position="212"/>
    </location>
</feature>
<evidence type="ECO:0000256" key="4">
    <source>
        <dbReference type="ARBA" id="ARBA00022725"/>
    </source>
</evidence>
<evidence type="ECO:0000256" key="6">
    <source>
        <dbReference type="ARBA" id="ARBA00023136"/>
    </source>
</evidence>
<keyword evidence="2 9" id="KW-0716">Sensory transduction</keyword>
<evidence type="ECO:0000313" key="10">
    <source>
        <dbReference type="EMBL" id="CAL7944635.1"/>
    </source>
</evidence>
<gene>
    <name evidence="10" type="ORF">XYLVIOL_LOCUS6760</name>
</gene>
<comment type="similarity">
    <text evidence="9">Belongs to the insect chemoreceptor superfamily. Heteromeric odorant receptor channel (TC 1.A.69) family.</text>
</comment>
<keyword evidence="3 9" id="KW-0812">Transmembrane</keyword>
<comment type="subcellular location">
    <subcellularLocation>
        <location evidence="9">Cell membrane</location>
        <topology evidence="9">Multi-pass membrane protein</topology>
    </subcellularLocation>
    <subcellularLocation>
        <location evidence="1">Membrane</location>
        <topology evidence="1">Multi-pass membrane protein</topology>
    </subcellularLocation>
</comment>
<comment type="caution">
    <text evidence="9">Lacks conserved residue(s) required for the propagation of feature annotation.</text>
</comment>
<reference evidence="10 11" key="1">
    <citation type="submission" date="2024-08" db="EMBL/GenBank/DDBJ databases">
        <authorList>
            <person name="Will J Nash"/>
            <person name="Angela Man"/>
            <person name="Seanna McTaggart"/>
            <person name="Kendall Baker"/>
            <person name="Tom Barker"/>
            <person name="Leah Catchpole"/>
            <person name="Alex Durrant"/>
            <person name="Karim Gharbi"/>
            <person name="Naomi Irish"/>
            <person name="Gemy Kaithakottil"/>
            <person name="Debby Ku"/>
            <person name="Aaliyah Providence"/>
            <person name="Felix Shaw"/>
            <person name="David Swarbreck"/>
            <person name="Chris Watkins"/>
            <person name="Ann M. McCartney"/>
            <person name="Giulio Formenti"/>
            <person name="Alice Mouton"/>
            <person name="Noel Vella"/>
            <person name="Bjorn M von Reumont"/>
            <person name="Adriana Vella"/>
            <person name="Wilfried Haerty"/>
        </authorList>
    </citation>
    <scope>NUCLEOTIDE SEQUENCE [LARGE SCALE GENOMIC DNA]</scope>
</reference>
<accession>A0ABP1NUC0</accession>
<dbReference type="PANTHER" id="PTHR21137:SF42">
    <property type="entry name" value="ODORANT RECEPTOR 83A"/>
    <property type="match status" value="1"/>
</dbReference>
<keyword evidence="8 9" id="KW-0807">Transducer</keyword>
<keyword evidence="4 9" id="KW-0552">Olfaction</keyword>
<comment type="caution">
    <text evidence="10">The sequence shown here is derived from an EMBL/GenBank/DDBJ whole genome shotgun (WGS) entry which is preliminary data.</text>
</comment>
<keyword evidence="6 9" id="KW-0472">Membrane</keyword>
<protein>
    <recommendedName>
        <fullName evidence="9">Odorant receptor</fullName>
    </recommendedName>
</protein>
<feature type="transmembrane region" description="Helical" evidence="9">
    <location>
        <begin position="259"/>
        <end position="281"/>
    </location>
</feature>
<dbReference type="Pfam" id="PF02949">
    <property type="entry name" value="7tm_6"/>
    <property type="match status" value="1"/>
</dbReference>
<dbReference type="EMBL" id="CAXAJV020001293">
    <property type="protein sequence ID" value="CAL7944635.1"/>
    <property type="molecule type" value="Genomic_DNA"/>
</dbReference>
<organism evidence="10 11">
    <name type="scientific">Xylocopa violacea</name>
    <name type="common">Violet carpenter bee</name>
    <name type="synonym">Apis violacea</name>
    <dbReference type="NCBI Taxonomy" id="135666"/>
    <lineage>
        <taxon>Eukaryota</taxon>
        <taxon>Metazoa</taxon>
        <taxon>Ecdysozoa</taxon>
        <taxon>Arthropoda</taxon>
        <taxon>Hexapoda</taxon>
        <taxon>Insecta</taxon>
        <taxon>Pterygota</taxon>
        <taxon>Neoptera</taxon>
        <taxon>Endopterygota</taxon>
        <taxon>Hymenoptera</taxon>
        <taxon>Apocrita</taxon>
        <taxon>Aculeata</taxon>
        <taxon>Apoidea</taxon>
        <taxon>Anthophila</taxon>
        <taxon>Apidae</taxon>
        <taxon>Xylocopa</taxon>
        <taxon>Xylocopa</taxon>
    </lineage>
</organism>
<feature type="transmembrane region" description="Helical" evidence="9">
    <location>
        <begin position="34"/>
        <end position="53"/>
    </location>
</feature>
<evidence type="ECO:0000256" key="1">
    <source>
        <dbReference type="ARBA" id="ARBA00004141"/>
    </source>
</evidence>
<sequence length="385" mass="44550">MSQEVTKVKDVLVLNERVFSICDAWPLKKNYTNFVAYMCYLTVHMVIMYMDLFDAFGNLEAVVDNVMDNTIATAVYFILFLLRFDKMIERAIVIVKQEIAEARFEDVEEMRLYFVYHKISDKFGRYAVAVTTTIAVLWYLTPMLQLLKPNSGEGNETNAYALPFRVHAFFDYQDDFRAFMFMFLYQFPLMFIALCHINAVSLLLSLVLHVCGKFSILSYRIKNIPIKSHVNLDNKIKELVIAHIKLILTANSINSALQFFLLIELIQTSIRMAVLIYMILLDSGDKLVSTFTYALYVSIVTSILYLYSYMGERLSYESSKVSEAYYDTDWHVLSVREQKLLLLVMSSGRQTLHITAGKFYTFSLNSFIDVMKTSFGYVSLLRALI</sequence>
<name>A0ABP1NUC0_XYLVO</name>
<feature type="transmembrane region" description="Helical" evidence="9">
    <location>
        <begin position="65"/>
        <end position="82"/>
    </location>
</feature>